<sequence length="281" mass="31465">MSIADSCLGYGLGLRTAYYQDILEGHPPVDWFEIVSENYLVDGGKALYYLEAIGERYPLVMHGVSLSIGGPHPLDGDYLQRLKRLAQTVRPAWISDHLCWSRGSAHQLHDLLPLPYTEESLRHVAERVRQVQDILERPLVLENVSSYVRVAEASFSEWEFLAALSEASGCELLLDVNNVYVSARNHGFDPWTFISGLPKARIRQLHLAGHSDYGAYLIDTHDQPVNDPVWQLYQRTLAHLGPVATLLERDDNFPPLDELLAELGKARALGQAVLAREAACV</sequence>
<gene>
    <name evidence="2" type="ORF">SAMN05216186_12530</name>
</gene>
<dbReference type="PANTHER" id="PTHR42194:SF1">
    <property type="entry name" value="UPF0276 PROTEIN HI_1600"/>
    <property type="match status" value="1"/>
</dbReference>
<evidence type="ECO:0000313" key="2">
    <source>
        <dbReference type="EMBL" id="SDL61870.1"/>
    </source>
</evidence>
<dbReference type="Gene3D" id="3.20.20.150">
    <property type="entry name" value="Divalent-metal-dependent TIM barrel enzymes"/>
    <property type="match status" value="1"/>
</dbReference>
<comment type="similarity">
    <text evidence="1">Belongs to the UPF0276 family.</text>
</comment>
<dbReference type="Pfam" id="PF05114">
    <property type="entry name" value="MbnB_TglH_ChrH"/>
    <property type="match status" value="1"/>
</dbReference>
<dbReference type="Proteomes" id="UP000198706">
    <property type="component" value="Unassembled WGS sequence"/>
</dbReference>
<dbReference type="HAMAP" id="MF_00697">
    <property type="entry name" value="UPF0276"/>
    <property type="match status" value="1"/>
</dbReference>
<reference evidence="2 3" key="1">
    <citation type="submission" date="2016-10" db="EMBL/GenBank/DDBJ databases">
        <authorList>
            <person name="de Groot N.N."/>
        </authorList>
    </citation>
    <scope>NUCLEOTIDE SEQUENCE [LARGE SCALE GENOMIC DNA]</scope>
    <source>
        <strain evidence="2 3">JCM 21544</strain>
    </source>
</reference>
<dbReference type="NCBIfam" id="NF003818">
    <property type="entry name" value="PRK05409.1"/>
    <property type="match status" value="1"/>
</dbReference>
<protein>
    <recommendedName>
        <fullName evidence="1">UPF0276 protein SAMN05216186_12530</fullName>
    </recommendedName>
</protein>
<accession>A0A1G9LIW3</accession>
<dbReference type="SUPFAM" id="SSF51658">
    <property type="entry name" value="Xylose isomerase-like"/>
    <property type="match status" value="1"/>
</dbReference>
<dbReference type="AlphaFoldDB" id="A0A1G9LIW3"/>
<evidence type="ECO:0000313" key="3">
    <source>
        <dbReference type="Proteomes" id="UP000198706"/>
    </source>
</evidence>
<dbReference type="STRING" id="137658.SAMN05216186_12530"/>
<organism evidence="2 3">
    <name type="scientific">Pseudomonas indica</name>
    <dbReference type="NCBI Taxonomy" id="137658"/>
    <lineage>
        <taxon>Bacteria</taxon>
        <taxon>Pseudomonadati</taxon>
        <taxon>Pseudomonadota</taxon>
        <taxon>Gammaproteobacteria</taxon>
        <taxon>Pseudomonadales</taxon>
        <taxon>Pseudomonadaceae</taxon>
        <taxon>Pseudomonas</taxon>
    </lineage>
</organism>
<dbReference type="InterPro" id="IPR007801">
    <property type="entry name" value="MbnB/TglH/ChrH"/>
</dbReference>
<name>A0A1G9LIW3_9PSED</name>
<keyword evidence="3" id="KW-1185">Reference proteome</keyword>
<dbReference type="EMBL" id="FNFD01000025">
    <property type="protein sequence ID" value="SDL61870.1"/>
    <property type="molecule type" value="Genomic_DNA"/>
</dbReference>
<evidence type="ECO:0000256" key="1">
    <source>
        <dbReference type="HAMAP-Rule" id="MF_00697"/>
    </source>
</evidence>
<dbReference type="PANTHER" id="PTHR42194">
    <property type="entry name" value="UPF0276 PROTEIN HI_1600"/>
    <property type="match status" value="1"/>
</dbReference>
<proteinExistence type="inferred from homology"/>
<dbReference type="InterPro" id="IPR036237">
    <property type="entry name" value="Xyl_isomerase-like_sf"/>
</dbReference>
<dbReference type="RefSeq" id="WP_084339253.1">
    <property type="nucleotide sequence ID" value="NZ_FNFD01000025.1"/>
</dbReference>